<dbReference type="InterPro" id="IPR005119">
    <property type="entry name" value="LysR_subst-bd"/>
</dbReference>
<keyword evidence="2" id="KW-0805">Transcription regulation</keyword>
<dbReference type="EMBL" id="DACSEA010000018">
    <property type="protein sequence ID" value="HAT1607535.1"/>
    <property type="molecule type" value="Genomic_DNA"/>
</dbReference>
<dbReference type="InterPro" id="IPR000847">
    <property type="entry name" value="LysR_HTH_N"/>
</dbReference>
<evidence type="ECO:0000256" key="3">
    <source>
        <dbReference type="ARBA" id="ARBA00023125"/>
    </source>
</evidence>
<evidence type="ECO:0000256" key="2">
    <source>
        <dbReference type="ARBA" id="ARBA00023015"/>
    </source>
</evidence>
<dbReference type="InterPro" id="IPR058163">
    <property type="entry name" value="LysR-type_TF_proteobact-type"/>
</dbReference>
<sequence length="321" mass="35550">MVSLNVSLTQHKKLTAMSMPPLYALRAFETAARLGSFSKAAAALHVTPGAISRHISTLEAWFDCRLFTRQGPKVELTDAGRQLASALAENFAAIDSACQTLRHQAGKLRLKSPSTLTMRWLLDVLQRFRQHHPRPVIEMSSVWMDRDSVDFSREPYDCAILLGDGHFGEETCHRLLFAEWLVPICAPAMVEAARQGLSACPLIHPTTDRRDWRRWLQHAGALSPTEIHRGIVFDSLEQGTMAAMSGHGVSVGDLFLSLEAIRSGLLALPFPQAVATGEGYYLVWPKKTLNPQPVALLYQFLLEHIPAPFPDGITRLGQAPK</sequence>
<reference evidence="7 8" key="2">
    <citation type="submission" date="2018-06" db="EMBL/GenBank/DDBJ databases">
        <title>Carbapenemase-producing Enterobacteriaceae present in wastewater treatment plant effluent and nearby surface waters in the US.</title>
        <authorList>
            <person name="Mathys D.A."/>
            <person name="Mollenkopf D.F."/>
            <person name="Feicht S.M."/>
            <person name="Adams R.J."/>
            <person name="Albers A.L."/>
            <person name="Stuever D.M."/>
            <person name="Daniels J.B."/>
            <person name="Wittum T.E."/>
        </authorList>
    </citation>
    <scope>NUCLEOTIDE SEQUENCE [LARGE SCALE GENOMIC DNA]</scope>
    <source>
        <strain evidence="7 8">GEO_47_Down_B</strain>
    </source>
</reference>
<dbReference type="PANTHER" id="PTHR30537">
    <property type="entry name" value="HTH-TYPE TRANSCRIPTIONAL REGULATOR"/>
    <property type="match status" value="1"/>
</dbReference>
<evidence type="ECO:0000313" key="8">
    <source>
        <dbReference type="Proteomes" id="UP000288843"/>
    </source>
</evidence>
<keyword evidence="3" id="KW-0238">DNA-binding</keyword>
<dbReference type="InterPro" id="IPR036388">
    <property type="entry name" value="WH-like_DNA-bd_sf"/>
</dbReference>
<dbReference type="Proteomes" id="UP000288843">
    <property type="component" value="Unassembled WGS sequence"/>
</dbReference>
<dbReference type="GO" id="GO:0003700">
    <property type="term" value="F:DNA-binding transcription factor activity"/>
    <property type="evidence" value="ECO:0007669"/>
    <property type="project" value="InterPro"/>
</dbReference>
<dbReference type="Pfam" id="PF00126">
    <property type="entry name" value="HTH_1"/>
    <property type="match status" value="1"/>
</dbReference>
<name>A0A443VQE1_RAOPL</name>
<dbReference type="SUPFAM" id="SSF46785">
    <property type="entry name" value="Winged helix' DNA-binding domain"/>
    <property type="match status" value="1"/>
</dbReference>
<evidence type="ECO:0000256" key="1">
    <source>
        <dbReference type="ARBA" id="ARBA00009437"/>
    </source>
</evidence>
<dbReference type="Gene3D" id="1.10.10.10">
    <property type="entry name" value="Winged helix-like DNA-binding domain superfamily/Winged helix DNA-binding domain"/>
    <property type="match status" value="1"/>
</dbReference>
<dbReference type="Gene3D" id="3.40.190.10">
    <property type="entry name" value="Periplasmic binding protein-like II"/>
    <property type="match status" value="2"/>
</dbReference>
<protein>
    <submittedName>
        <fullName evidence="7">LysR family transcriptional regulator</fullName>
    </submittedName>
</protein>
<gene>
    <name evidence="7" type="ORF">DN603_08230</name>
    <name evidence="6" type="ORF">I8Y23_003881</name>
</gene>
<accession>A0A443VQE1</accession>
<evidence type="ECO:0000313" key="7">
    <source>
        <dbReference type="EMBL" id="RWT23860.1"/>
    </source>
</evidence>
<dbReference type="GO" id="GO:0006351">
    <property type="term" value="P:DNA-templated transcription"/>
    <property type="evidence" value="ECO:0007669"/>
    <property type="project" value="TreeGrafter"/>
</dbReference>
<dbReference type="Pfam" id="PF03466">
    <property type="entry name" value="LysR_substrate"/>
    <property type="match status" value="1"/>
</dbReference>
<comment type="caution">
    <text evidence="7">The sequence shown here is derived from an EMBL/GenBank/DDBJ whole genome shotgun (WGS) entry which is preliminary data.</text>
</comment>
<evidence type="ECO:0000256" key="4">
    <source>
        <dbReference type="ARBA" id="ARBA00023163"/>
    </source>
</evidence>
<dbReference type="PANTHER" id="PTHR30537:SF26">
    <property type="entry name" value="GLYCINE CLEAVAGE SYSTEM TRANSCRIPTIONAL ACTIVATOR"/>
    <property type="match status" value="1"/>
</dbReference>
<comment type="similarity">
    <text evidence="1">Belongs to the LysR transcriptional regulatory family.</text>
</comment>
<dbReference type="GO" id="GO:0043565">
    <property type="term" value="F:sequence-specific DNA binding"/>
    <property type="evidence" value="ECO:0007669"/>
    <property type="project" value="TreeGrafter"/>
</dbReference>
<evidence type="ECO:0000313" key="6">
    <source>
        <dbReference type="EMBL" id="HAT1607535.1"/>
    </source>
</evidence>
<dbReference type="Proteomes" id="UP000864422">
    <property type="component" value="Unassembled WGS sequence"/>
</dbReference>
<reference evidence="6" key="1">
    <citation type="journal article" date="2018" name="Genome Biol.">
        <title>SKESA: strategic k-mer extension for scrupulous assemblies.</title>
        <authorList>
            <person name="Souvorov A."/>
            <person name="Agarwala R."/>
            <person name="Lipman D.J."/>
        </authorList>
    </citation>
    <scope>NUCLEOTIDE SEQUENCE</scope>
    <source>
        <strain evidence="6">MISC063</strain>
    </source>
</reference>
<keyword evidence="4" id="KW-0804">Transcription</keyword>
<dbReference type="InterPro" id="IPR036390">
    <property type="entry name" value="WH_DNA-bd_sf"/>
</dbReference>
<feature type="domain" description="HTH lysR-type" evidence="5">
    <location>
        <begin position="20"/>
        <end position="77"/>
    </location>
</feature>
<dbReference type="EMBL" id="QKOX01000007">
    <property type="protein sequence ID" value="RWT23860.1"/>
    <property type="molecule type" value="Genomic_DNA"/>
</dbReference>
<dbReference type="SUPFAM" id="SSF53850">
    <property type="entry name" value="Periplasmic binding protein-like II"/>
    <property type="match status" value="1"/>
</dbReference>
<proteinExistence type="inferred from homology"/>
<reference evidence="6" key="3">
    <citation type="submission" date="2020-11" db="EMBL/GenBank/DDBJ databases">
        <authorList>
            <consortium name="NCBI Pathogen Detection Project"/>
        </authorList>
    </citation>
    <scope>NUCLEOTIDE SEQUENCE</scope>
    <source>
        <strain evidence="6">MISC063</strain>
    </source>
</reference>
<organism evidence="7 8">
    <name type="scientific">Raoultella planticola</name>
    <name type="common">Klebsiella planticola</name>
    <dbReference type="NCBI Taxonomy" id="575"/>
    <lineage>
        <taxon>Bacteria</taxon>
        <taxon>Pseudomonadati</taxon>
        <taxon>Pseudomonadota</taxon>
        <taxon>Gammaproteobacteria</taxon>
        <taxon>Enterobacterales</taxon>
        <taxon>Enterobacteriaceae</taxon>
        <taxon>Klebsiella/Raoultella group</taxon>
        <taxon>Raoultella</taxon>
    </lineage>
</organism>
<dbReference type="AlphaFoldDB" id="A0A443VQE1"/>
<dbReference type="PROSITE" id="PS50931">
    <property type="entry name" value="HTH_LYSR"/>
    <property type="match status" value="1"/>
</dbReference>
<evidence type="ECO:0000259" key="5">
    <source>
        <dbReference type="PROSITE" id="PS50931"/>
    </source>
</evidence>